<keyword evidence="2 6" id="KW-1003">Cell membrane</keyword>
<dbReference type="InterPro" id="IPR052536">
    <property type="entry name" value="ABC-4_Integral_Memb_Prot"/>
</dbReference>
<feature type="transmembrane region" description="Helical" evidence="6">
    <location>
        <begin position="57"/>
        <end position="79"/>
    </location>
</feature>
<feature type="domain" description="ABC3 transporter permease C-terminal" evidence="7">
    <location>
        <begin position="577"/>
        <end position="683"/>
    </location>
</feature>
<comment type="subcellular location">
    <subcellularLocation>
        <location evidence="1 6">Cell membrane</location>
        <topology evidence="1 6">Multi-pass membrane protein</topology>
    </subcellularLocation>
</comment>
<comment type="caution">
    <text evidence="8">The sequence shown here is derived from an EMBL/GenBank/DDBJ whole genome shotgun (WGS) entry which is preliminary data.</text>
</comment>
<evidence type="ECO:0000256" key="2">
    <source>
        <dbReference type="ARBA" id="ARBA00022475"/>
    </source>
</evidence>
<dbReference type="PIRSF" id="PIRSF018968">
    <property type="entry name" value="ABC_permease_BceB"/>
    <property type="match status" value="1"/>
</dbReference>
<organism evidence="8 9">
    <name type="scientific">Enterococcus sulfureus ATCC 49903</name>
    <dbReference type="NCBI Taxonomy" id="1140003"/>
    <lineage>
        <taxon>Bacteria</taxon>
        <taxon>Bacillati</taxon>
        <taxon>Bacillota</taxon>
        <taxon>Bacilli</taxon>
        <taxon>Lactobacillales</taxon>
        <taxon>Enterococcaceae</taxon>
        <taxon>Enterococcus</taxon>
    </lineage>
</organism>
<feature type="transmembrane region" description="Helical" evidence="6">
    <location>
        <begin position="146"/>
        <end position="169"/>
    </location>
</feature>
<feature type="transmembrane region" description="Helical" evidence="6">
    <location>
        <begin position="100"/>
        <end position="126"/>
    </location>
</feature>
<sequence>MLVKILLRSFFKQLKSYFVYFLCMSTSVMIFYSFSAINYDQPLILSVKQDVQISGSLVIGNIIVAVIVLIFTLSANRFFLNKRRNEMGLYRLFGMQKRQIISVFLIETMFLNLISLIIGIFEGILFSKLFSMMLVKAMDLNIESRFFISLTSVVLTVAVFMIALILIVLQDILLIRRNQLSELFQTTKQELTFQTSIHWTRLVLGVMGVLCIVLGYSFSFLFIPSLRRYIVATNDYTAIFWFPLLIILLCSIGTYFFFAYTLPAILFYLSRLTGIRTNGLTSFLLSNTRLHLHKSWKTFSFITVVLGLSTFLIGGILGIFSLTYNLVELSNPTTFQVIPQQVNQLENLIQQANGKITVKKELTYKLTAFHLQQTNLFDDDLYSKVELVNLIPLSAYQQLNEIVGYFPEVTLDHDQEAVYFYQNYLVDGRLVSTDHHVELEDGSKLKIKKIYTDVFGEPRMRYTNNLLVVSDEVFSHYQGLENKITYINATGYNKSVMEHLISSRIDETWNDPIYYTYSYDENGIDGQITKEKPIGVTIEQDLLSISGEKSRLNFKDRYAAVRAARRTLGLEVYIFVFIGVTILISTASSLLVRQFTLVETERKTYQLLRNIGIDQHMIRKVIYYRNALILGPISILATLHGIVAVHVIRTLIHGTNYWIVYLFAILSVIIYIIVYIVCSLVSIRMTEEQH</sequence>
<keyword evidence="6" id="KW-0813">Transport</keyword>
<dbReference type="InterPro" id="IPR003838">
    <property type="entry name" value="ABC3_permease_C"/>
</dbReference>
<feature type="transmembrane region" description="Helical" evidence="6">
    <location>
        <begin position="627"/>
        <end position="652"/>
    </location>
</feature>
<dbReference type="STRING" id="1140003.OMY_00144"/>
<dbReference type="PATRIC" id="fig|1140003.3.peg.141"/>
<dbReference type="Proteomes" id="UP000015961">
    <property type="component" value="Unassembled WGS sequence"/>
</dbReference>
<feature type="transmembrane region" description="Helical" evidence="6">
    <location>
        <begin position="299"/>
        <end position="324"/>
    </location>
</feature>
<keyword evidence="9" id="KW-1185">Reference proteome</keyword>
<keyword evidence="5 6" id="KW-0472">Membrane</keyword>
<evidence type="ECO:0000259" key="7">
    <source>
        <dbReference type="Pfam" id="PF02687"/>
    </source>
</evidence>
<dbReference type="GO" id="GO:0055085">
    <property type="term" value="P:transmembrane transport"/>
    <property type="evidence" value="ECO:0007669"/>
    <property type="project" value="UniProtKB-UniRule"/>
</dbReference>
<dbReference type="Pfam" id="PF02687">
    <property type="entry name" value="FtsX"/>
    <property type="match status" value="2"/>
</dbReference>
<feature type="transmembrane region" description="Helical" evidence="6">
    <location>
        <begin position="17"/>
        <end position="37"/>
    </location>
</feature>
<evidence type="ECO:0000313" key="8">
    <source>
        <dbReference type="EMBL" id="EOT87087.1"/>
    </source>
</evidence>
<dbReference type="PANTHER" id="PTHR46795:SF3">
    <property type="entry name" value="ABC TRANSPORTER PERMEASE"/>
    <property type="match status" value="1"/>
</dbReference>
<keyword evidence="4 6" id="KW-1133">Transmembrane helix</keyword>
<dbReference type="OrthoDB" id="1705903at2"/>
<feature type="transmembrane region" description="Helical" evidence="6">
    <location>
        <begin position="238"/>
        <end position="269"/>
    </location>
</feature>
<dbReference type="InterPro" id="IPR027022">
    <property type="entry name" value="ABC_permease_BceB-typ"/>
</dbReference>
<accession>S0NZU1</accession>
<feature type="transmembrane region" description="Helical" evidence="6">
    <location>
        <begin position="658"/>
        <end position="683"/>
    </location>
</feature>
<feature type="domain" description="ABC3 transporter permease C-terminal" evidence="7">
    <location>
        <begin position="61"/>
        <end position="167"/>
    </location>
</feature>
<evidence type="ECO:0000256" key="6">
    <source>
        <dbReference type="PIRNR" id="PIRNR018968"/>
    </source>
</evidence>
<dbReference type="RefSeq" id="WP_016184635.1">
    <property type="nucleotide sequence ID" value="NZ_ASWO01000001.1"/>
</dbReference>
<name>S0NZU1_9ENTE</name>
<comment type="similarity">
    <text evidence="6">Belongs to the ABC-4 integral membrane protein family.</text>
</comment>
<dbReference type="PANTHER" id="PTHR46795">
    <property type="entry name" value="ABC TRANSPORTER PERMEASE-RELATED-RELATED"/>
    <property type="match status" value="1"/>
</dbReference>
<evidence type="ECO:0000256" key="5">
    <source>
        <dbReference type="ARBA" id="ARBA00023136"/>
    </source>
</evidence>
<feature type="transmembrane region" description="Helical" evidence="6">
    <location>
        <begin position="202"/>
        <end position="226"/>
    </location>
</feature>
<evidence type="ECO:0000256" key="3">
    <source>
        <dbReference type="ARBA" id="ARBA00022692"/>
    </source>
</evidence>
<evidence type="ECO:0000256" key="1">
    <source>
        <dbReference type="ARBA" id="ARBA00004651"/>
    </source>
</evidence>
<protein>
    <recommendedName>
        <fullName evidence="7">ABC3 transporter permease C-terminal domain-containing protein</fullName>
    </recommendedName>
</protein>
<feature type="transmembrane region" description="Helical" evidence="6">
    <location>
        <begin position="572"/>
        <end position="592"/>
    </location>
</feature>
<reference evidence="8 9" key="1">
    <citation type="submission" date="2013-03" db="EMBL/GenBank/DDBJ databases">
        <title>The Genome Sequence of Enterococcus sulfureus ATCC_49903 (PacBio/Illumina hybrid assembly).</title>
        <authorList>
            <consortium name="The Broad Institute Genomics Platform"/>
            <consortium name="The Broad Institute Genome Sequencing Center for Infectious Disease"/>
            <person name="Earl A."/>
            <person name="Russ C."/>
            <person name="Gilmore M."/>
            <person name="Surin D."/>
            <person name="Walker B."/>
            <person name="Young S."/>
            <person name="Zeng Q."/>
            <person name="Gargeya S."/>
            <person name="Fitzgerald M."/>
            <person name="Haas B."/>
            <person name="Abouelleil A."/>
            <person name="Allen A.W."/>
            <person name="Alvarado L."/>
            <person name="Arachchi H.M."/>
            <person name="Berlin A.M."/>
            <person name="Chapman S.B."/>
            <person name="Gainer-Dewar J."/>
            <person name="Goldberg J."/>
            <person name="Griggs A."/>
            <person name="Gujja S."/>
            <person name="Hansen M."/>
            <person name="Howarth C."/>
            <person name="Imamovic A."/>
            <person name="Ireland A."/>
            <person name="Larimer J."/>
            <person name="McCowan C."/>
            <person name="Murphy C."/>
            <person name="Pearson M."/>
            <person name="Poon T.W."/>
            <person name="Priest M."/>
            <person name="Roberts A."/>
            <person name="Saif S."/>
            <person name="Shea T."/>
            <person name="Sisk P."/>
            <person name="Sykes S."/>
            <person name="Wortman J."/>
            <person name="Nusbaum C."/>
            <person name="Birren B."/>
        </authorList>
    </citation>
    <scope>NUCLEOTIDE SEQUENCE [LARGE SCALE GENOMIC DNA]</scope>
    <source>
        <strain evidence="8 9">ATCC 49903</strain>
    </source>
</reference>
<dbReference type="EMBL" id="ASWO01000001">
    <property type="protein sequence ID" value="EOT87087.1"/>
    <property type="molecule type" value="Genomic_DNA"/>
</dbReference>
<keyword evidence="3 6" id="KW-0812">Transmembrane</keyword>
<evidence type="ECO:0000256" key="4">
    <source>
        <dbReference type="ARBA" id="ARBA00022989"/>
    </source>
</evidence>
<dbReference type="GO" id="GO:0005886">
    <property type="term" value="C:plasma membrane"/>
    <property type="evidence" value="ECO:0007669"/>
    <property type="project" value="UniProtKB-SubCell"/>
</dbReference>
<gene>
    <name evidence="8" type="ORF">I573_00143</name>
</gene>
<dbReference type="AlphaFoldDB" id="S0NZU1"/>
<proteinExistence type="inferred from homology"/>
<dbReference type="eggNOG" id="COG0577">
    <property type="taxonomic scope" value="Bacteria"/>
</dbReference>
<evidence type="ECO:0000313" key="9">
    <source>
        <dbReference type="Proteomes" id="UP000015961"/>
    </source>
</evidence>